<accession>A0A9P8LZH6</accession>
<organism evidence="1 2">
    <name type="scientific">Spironucleus salmonicida</name>
    <dbReference type="NCBI Taxonomy" id="348837"/>
    <lineage>
        <taxon>Eukaryota</taxon>
        <taxon>Metamonada</taxon>
        <taxon>Diplomonadida</taxon>
        <taxon>Hexamitidae</taxon>
        <taxon>Hexamitinae</taxon>
        <taxon>Spironucleus</taxon>
    </lineage>
</organism>
<dbReference type="GeneID" id="94294525"/>
<name>A0A9P8LZH6_9EUKA</name>
<dbReference type="RefSeq" id="XP_067767924.1">
    <property type="nucleotide sequence ID" value="XM_067904442.1"/>
</dbReference>
<protein>
    <submittedName>
        <fullName evidence="1">Uncharacterized protein</fullName>
    </submittedName>
</protein>
<reference evidence="1 2" key="1">
    <citation type="journal article" date="2014" name="PLoS Genet.">
        <title>The Genome of Spironucleus salmonicida Highlights a Fish Pathogen Adapted to Fluctuating Environments.</title>
        <authorList>
            <person name="Xu F."/>
            <person name="Jerlstrom-Hultqvist J."/>
            <person name="Einarsson E."/>
            <person name="Astvaldsson A."/>
            <person name="Svard S.G."/>
            <person name="Andersson J.O."/>
        </authorList>
    </citation>
    <scope>NUCLEOTIDE SEQUENCE [LARGE SCALE GENOMIC DNA]</scope>
    <source>
        <strain evidence="1 2">ATCC 50377</strain>
    </source>
</reference>
<dbReference type="EMBL" id="AUWU02000001">
    <property type="protein sequence ID" value="KAH0577151.1"/>
    <property type="molecule type" value="Genomic_DNA"/>
</dbReference>
<dbReference type="AlphaFoldDB" id="A0A9P8LZH6"/>
<comment type="caution">
    <text evidence="1">The sequence shown here is derived from an EMBL/GenBank/DDBJ whole genome shotgun (WGS) entry which is preliminary data.</text>
</comment>
<dbReference type="Proteomes" id="UP000018208">
    <property type="component" value="Unassembled WGS sequence"/>
</dbReference>
<sequence length="238" mass="28644">MIIFKKMKCCIFDIDLNIDEIDFAQNQHYPHYQLRSNHFEPLLFIPFYFDNCQFFSIDEPDVVVESKNQSKLENIQIKIILQIFLNLFKIPCDTQFQVIKILYPDVSLENFIPINIYIKLTSVFYNYEEISQFPFLIYFYFCACFNQNYCFNEEIAQFLPNVFRKKYLYLKKSYFLKKCDALNQPKIELPHIKSIPVPKDRLVSYDDTLENELLESRVRTIFGTMEEYLILDAYTSEQ</sequence>
<dbReference type="KEGG" id="ssao:94294525"/>
<proteinExistence type="predicted"/>
<evidence type="ECO:0000313" key="2">
    <source>
        <dbReference type="Proteomes" id="UP000018208"/>
    </source>
</evidence>
<keyword evidence="2" id="KW-1185">Reference proteome</keyword>
<gene>
    <name evidence="1" type="ORF">SS50377_20502</name>
</gene>
<evidence type="ECO:0000313" key="1">
    <source>
        <dbReference type="EMBL" id="KAH0577151.1"/>
    </source>
</evidence>